<dbReference type="Proteomes" id="UP001143309">
    <property type="component" value="Unassembled WGS sequence"/>
</dbReference>
<organism evidence="2 3">
    <name type="scientific">Methylopila turkensis</name>
    <dbReference type="NCBI Taxonomy" id="1437816"/>
    <lineage>
        <taxon>Bacteria</taxon>
        <taxon>Pseudomonadati</taxon>
        <taxon>Pseudomonadota</taxon>
        <taxon>Alphaproteobacteria</taxon>
        <taxon>Hyphomicrobiales</taxon>
        <taxon>Methylopilaceae</taxon>
        <taxon>Methylopila</taxon>
    </lineage>
</organism>
<reference evidence="2" key="1">
    <citation type="journal article" date="2014" name="Int. J. Syst. Evol. Microbiol.">
        <title>Complete genome sequence of Corynebacterium casei LMG S-19264T (=DSM 44701T), isolated from a smear-ripened cheese.</title>
        <authorList>
            <consortium name="US DOE Joint Genome Institute (JGI-PGF)"/>
            <person name="Walter F."/>
            <person name="Albersmeier A."/>
            <person name="Kalinowski J."/>
            <person name="Ruckert C."/>
        </authorList>
    </citation>
    <scope>NUCLEOTIDE SEQUENCE</scope>
    <source>
        <strain evidence="2">VKM B-2748</strain>
    </source>
</reference>
<evidence type="ECO:0000256" key="1">
    <source>
        <dbReference type="SAM" id="SignalP"/>
    </source>
</evidence>
<feature type="signal peptide" evidence="1">
    <location>
        <begin position="1"/>
        <end position="30"/>
    </location>
</feature>
<dbReference type="Pfam" id="PF08904">
    <property type="entry name" value="EipB_like"/>
    <property type="match status" value="1"/>
</dbReference>
<feature type="chain" id="PRO_5040772905" description="DUF1849 family protein" evidence="1">
    <location>
        <begin position="31"/>
        <end position="283"/>
    </location>
</feature>
<proteinExistence type="predicted"/>
<keyword evidence="3" id="KW-1185">Reference proteome</keyword>
<dbReference type="InterPro" id="IPR015000">
    <property type="entry name" value="EipB-like"/>
</dbReference>
<comment type="caution">
    <text evidence="2">The sequence shown here is derived from an EMBL/GenBank/DDBJ whole genome shotgun (WGS) entry which is preliminary data.</text>
</comment>
<gene>
    <name evidence="2" type="ORF">GCM10008174_25410</name>
</gene>
<evidence type="ECO:0000313" key="3">
    <source>
        <dbReference type="Proteomes" id="UP001143309"/>
    </source>
</evidence>
<evidence type="ECO:0000313" key="2">
    <source>
        <dbReference type="EMBL" id="GLK80800.1"/>
    </source>
</evidence>
<dbReference type="AlphaFoldDB" id="A0A9W6N7V0"/>
<protein>
    <recommendedName>
        <fullName evidence="4">DUF1849 family protein</fullName>
    </recommendedName>
</protein>
<accession>A0A9W6N7V0</accession>
<dbReference type="EMBL" id="BSFL01000003">
    <property type="protein sequence ID" value="GLK80800.1"/>
    <property type="molecule type" value="Genomic_DNA"/>
</dbReference>
<dbReference type="RefSeq" id="WP_271201282.1">
    <property type="nucleotide sequence ID" value="NZ_BSFL01000003.1"/>
</dbReference>
<dbReference type="PROSITE" id="PS51318">
    <property type="entry name" value="TAT"/>
    <property type="match status" value="1"/>
</dbReference>
<sequence>MATSTLPNSRSLLIAAAVAAASVWSGQASADAALAPHRAIYELKLREARNSTNVDRIRGRIVYEFTGDACEGYALSFRQVTEIGNGEGETNVSDLRAATWEDGRAQSFRFTAQNYLNQVLDKDTDGRAERADAALNVALSKPNKDSKTFDGRTLFPTEHLKSIIAAAEKGETLLEAPVYDGSENGDKSYDTLTVIGKQEQGEPAGVEEAAKTPELQKAKRWPVSVSYFERGKREANGEQTPVYAMSFDLYDNGVSRAMKIDYGDFVLDGELKELKFLKASACK</sequence>
<reference evidence="2" key="2">
    <citation type="submission" date="2023-01" db="EMBL/GenBank/DDBJ databases">
        <authorList>
            <person name="Sun Q."/>
            <person name="Evtushenko L."/>
        </authorList>
    </citation>
    <scope>NUCLEOTIDE SEQUENCE</scope>
    <source>
        <strain evidence="2">VKM B-2748</strain>
    </source>
</reference>
<evidence type="ECO:0008006" key="4">
    <source>
        <dbReference type="Google" id="ProtNLM"/>
    </source>
</evidence>
<dbReference type="InterPro" id="IPR006311">
    <property type="entry name" value="TAT_signal"/>
</dbReference>
<name>A0A9W6N7V0_9HYPH</name>
<keyword evidence="1" id="KW-0732">Signal</keyword>